<proteinExistence type="predicted"/>
<sequence>MAIRLCPLLLLVLSSSLALVSGNIIFPSDADADASANLSTLQDTVQDLMRRTEPFFDGGIATVAQVPSDTPELQFCLFATLILLDQAVPGGLAAPFASETALFCLLGNDCDFSPTSYSIEAASNCEAVNGTLRSGDIYLCNDEFGTTGLGADTNVKMSNIPVCLDPICAEDITFQRMLKTLFELGSDDDNSFEKTFTGQCAPIEIEWRIPTTPFPGRTAKVGDTVTFNYENFHNVYIHPTGDCDEMGSVLVGENAGPALYTFSEEDAGQTITFACDIGSHCEAGQIISFQVEEITTAPTMTPTVASTLLPAEDFKTGIDNGEYDLILDVRTRAEWEAGHIVGATFADSLASFGTSTHTGAVPSDFAGCEFCTIAVYCRSGARSRVAIQILASNGFEGQLYNAQGVNQWQAAGFPLVNDDSIVPPCTTSEDESCPGTGSPSSSPSKAPSDAPVLVLPIRKVPKTTDKFALKIKRTTPGTNFVQANGMMIRGGGGRRQLSSYYPQELPSSD</sequence>
<dbReference type="InterPro" id="IPR052367">
    <property type="entry name" value="Thiosulfate_ST/Rhodanese-like"/>
</dbReference>
<keyword evidence="2" id="KW-0732">Signal</keyword>
<evidence type="ECO:0000256" key="1">
    <source>
        <dbReference type="SAM" id="MobiDB-lite"/>
    </source>
</evidence>
<dbReference type="Gene3D" id="3.40.250.10">
    <property type="entry name" value="Rhodanese-like domain"/>
    <property type="match status" value="1"/>
</dbReference>
<dbReference type="EMBL" id="CAKOGP040000114">
    <property type="protein sequence ID" value="CAJ1931020.1"/>
    <property type="molecule type" value="Genomic_DNA"/>
</dbReference>
<protein>
    <recommendedName>
        <fullName evidence="3">Rhodanese domain-containing protein</fullName>
    </recommendedName>
</protein>
<reference evidence="4" key="1">
    <citation type="submission" date="2023-08" db="EMBL/GenBank/DDBJ databases">
        <authorList>
            <person name="Audoor S."/>
            <person name="Bilcke G."/>
        </authorList>
    </citation>
    <scope>NUCLEOTIDE SEQUENCE</scope>
</reference>
<dbReference type="SUPFAM" id="SSF49503">
    <property type="entry name" value="Cupredoxins"/>
    <property type="match status" value="1"/>
</dbReference>
<gene>
    <name evidence="4" type="ORF">CYCCA115_LOCUS2202</name>
</gene>
<dbReference type="PANTHER" id="PTHR45431">
    <property type="entry name" value="RHODANESE-LIKE DOMAIN-CONTAINING PROTEIN 15, CHLOROPLASTIC"/>
    <property type="match status" value="1"/>
</dbReference>
<feature type="signal peptide" evidence="2">
    <location>
        <begin position="1"/>
        <end position="22"/>
    </location>
</feature>
<evidence type="ECO:0000313" key="5">
    <source>
        <dbReference type="Proteomes" id="UP001295423"/>
    </source>
</evidence>
<comment type="caution">
    <text evidence="4">The sequence shown here is derived from an EMBL/GenBank/DDBJ whole genome shotgun (WGS) entry which is preliminary data.</text>
</comment>
<dbReference type="AlphaFoldDB" id="A0AAD2FH04"/>
<dbReference type="InterPro" id="IPR008972">
    <property type="entry name" value="Cupredoxin"/>
</dbReference>
<keyword evidence="5" id="KW-1185">Reference proteome</keyword>
<feature type="compositionally biased region" description="Polar residues" evidence="1">
    <location>
        <begin position="496"/>
        <end position="509"/>
    </location>
</feature>
<organism evidence="4 5">
    <name type="scientific">Cylindrotheca closterium</name>
    <dbReference type="NCBI Taxonomy" id="2856"/>
    <lineage>
        <taxon>Eukaryota</taxon>
        <taxon>Sar</taxon>
        <taxon>Stramenopiles</taxon>
        <taxon>Ochrophyta</taxon>
        <taxon>Bacillariophyta</taxon>
        <taxon>Bacillariophyceae</taxon>
        <taxon>Bacillariophycidae</taxon>
        <taxon>Bacillariales</taxon>
        <taxon>Bacillariaceae</taxon>
        <taxon>Cylindrotheca</taxon>
    </lineage>
</organism>
<feature type="chain" id="PRO_5042264117" description="Rhodanese domain-containing protein" evidence="2">
    <location>
        <begin position="23"/>
        <end position="509"/>
    </location>
</feature>
<accession>A0AAD2FH04</accession>
<dbReference type="InterPro" id="IPR036873">
    <property type="entry name" value="Rhodanese-like_dom_sf"/>
</dbReference>
<evidence type="ECO:0000259" key="3">
    <source>
        <dbReference type="PROSITE" id="PS50206"/>
    </source>
</evidence>
<dbReference type="Gene3D" id="2.60.40.420">
    <property type="entry name" value="Cupredoxins - blue copper proteins"/>
    <property type="match status" value="1"/>
</dbReference>
<feature type="region of interest" description="Disordered" evidence="1">
    <location>
        <begin position="424"/>
        <end position="451"/>
    </location>
</feature>
<name>A0AAD2FH04_9STRA</name>
<dbReference type="Proteomes" id="UP001295423">
    <property type="component" value="Unassembled WGS sequence"/>
</dbReference>
<dbReference type="Pfam" id="PF00581">
    <property type="entry name" value="Rhodanese"/>
    <property type="match status" value="1"/>
</dbReference>
<feature type="region of interest" description="Disordered" evidence="1">
    <location>
        <begin position="488"/>
        <end position="509"/>
    </location>
</feature>
<evidence type="ECO:0000256" key="2">
    <source>
        <dbReference type="SAM" id="SignalP"/>
    </source>
</evidence>
<dbReference type="SMART" id="SM00450">
    <property type="entry name" value="RHOD"/>
    <property type="match status" value="1"/>
</dbReference>
<dbReference type="SUPFAM" id="SSF52821">
    <property type="entry name" value="Rhodanese/Cell cycle control phosphatase"/>
    <property type="match status" value="1"/>
</dbReference>
<dbReference type="PROSITE" id="PS50206">
    <property type="entry name" value="RHODANESE_3"/>
    <property type="match status" value="1"/>
</dbReference>
<evidence type="ECO:0000313" key="4">
    <source>
        <dbReference type="EMBL" id="CAJ1931020.1"/>
    </source>
</evidence>
<feature type="compositionally biased region" description="Low complexity" evidence="1">
    <location>
        <begin position="433"/>
        <end position="451"/>
    </location>
</feature>
<dbReference type="CDD" id="cd00158">
    <property type="entry name" value="RHOD"/>
    <property type="match status" value="1"/>
</dbReference>
<dbReference type="InterPro" id="IPR001763">
    <property type="entry name" value="Rhodanese-like_dom"/>
</dbReference>
<dbReference type="PANTHER" id="PTHR45431:SF3">
    <property type="entry name" value="RHODANESE-LIKE DOMAIN-CONTAINING PROTEIN 15, CHLOROPLASTIC"/>
    <property type="match status" value="1"/>
</dbReference>
<feature type="domain" description="Rhodanese" evidence="3">
    <location>
        <begin position="325"/>
        <end position="417"/>
    </location>
</feature>